<name>A0A6A6RG18_9PLEO</name>
<evidence type="ECO:0008006" key="4">
    <source>
        <dbReference type="Google" id="ProtNLM"/>
    </source>
</evidence>
<proteinExistence type="predicted"/>
<gene>
    <name evidence="2" type="ORF">P280DRAFT_361918</name>
</gene>
<feature type="chain" id="PRO_5025628557" description="Lysine-specific metallo-endopeptidase domain-containing protein" evidence="1">
    <location>
        <begin position="17"/>
        <end position="395"/>
    </location>
</feature>
<protein>
    <recommendedName>
        <fullName evidence="4">Lysine-specific metallo-endopeptidase domain-containing protein</fullName>
    </recommendedName>
</protein>
<keyword evidence="3" id="KW-1185">Reference proteome</keyword>
<evidence type="ECO:0000313" key="2">
    <source>
        <dbReference type="EMBL" id="KAF2634389.1"/>
    </source>
</evidence>
<organism evidence="2 3">
    <name type="scientific">Massarina eburnea CBS 473.64</name>
    <dbReference type="NCBI Taxonomy" id="1395130"/>
    <lineage>
        <taxon>Eukaryota</taxon>
        <taxon>Fungi</taxon>
        <taxon>Dikarya</taxon>
        <taxon>Ascomycota</taxon>
        <taxon>Pezizomycotina</taxon>
        <taxon>Dothideomycetes</taxon>
        <taxon>Pleosporomycetidae</taxon>
        <taxon>Pleosporales</taxon>
        <taxon>Massarineae</taxon>
        <taxon>Massarinaceae</taxon>
        <taxon>Massarina</taxon>
    </lineage>
</organism>
<accession>A0A6A6RG18</accession>
<feature type="signal peptide" evidence="1">
    <location>
        <begin position="1"/>
        <end position="16"/>
    </location>
</feature>
<keyword evidence="1" id="KW-0732">Signal</keyword>
<evidence type="ECO:0000256" key="1">
    <source>
        <dbReference type="SAM" id="SignalP"/>
    </source>
</evidence>
<dbReference type="Proteomes" id="UP000799753">
    <property type="component" value="Unassembled WGS sequence"/>
</dbReference>
<feature type="non-terminal residue" evidence="2">
    <location>
        <position position="1"/>
    </location>
</feature>
<sequence length="395" mass="43501">ISLLLSLTWFLNTSQACPCGKRDNHHNATIIDRNQTFWRRVRTGTGGGSSALPTISDLFTVGDGSTPGGCSDRKTLIDGWIEDALLLHDAVETAYDSFKSNRCLMLLWVQFFGIKFNNVAGTVDTDDDVTEILWQSIGKRISSVSQFLAGAGLVGSVAPGNPWMFCSEAAGEYTPFDQPIKDEDGSNIAKTVDQNGNPDLLTLREVFPVQASDPRIEAFYIEAFKGYDMDTNGYDTLCGKPSLYAVTARPLPNNIVEEHVDVVRYNRHILFCPPTFSPGTGHPHSYPSLSQAVSSDHYPGDKTGLMLDQYVPVSATFYHELWHLADPTGITNDPYCKCFSLLPYYSLSAVLNAGSRQKGDTYRNPESFVFFAMAAYMYLHPPEGKDAVLFVAGKP</sequence>
<evidence type="ECO:0000313" key="3">
    <source>
        <dbReference type="Proteomes" id="UP000799753"/>
    </source>
</evidence>
<dbReference type="EMBL" id="MU006832">
    <property type="protein sequence ID" value="KAF2634389.1"/>
    <property type="molecule type" value="Genomic_DNA"/>
</dbReference>
<reference evidence="2" key="1">
    <citation type="journal article" date="2020" name="Stud. Mycol.">
        <title>101 Dothideomycetes genomes: a test case for predicting lifestyles and emergence of pathogens.</title>
        <authorList>
            <person name="Haridas S."/>
            <person name="Albert R."/>
            <person name="Binder M."/>
            <person name="Bloem J."/>
            <person name="Labutti K."/>
            <person name="Salamov A."/>
            <person name="Andreopoulos B."/>
            <person name="Baker S."/>
            <person name="Barry K."/>
            <person name="Bills G."/>
            <person name="Bluhm B."/>
            <person name="Cannon C."/>
            <person name="Castanera R."/>
            <person name="Culley D."/>
            <person name="Daum C."/>
            <person name="Ezra D."/>
            <person name="Gonzalez J."/>
            <person name="Henrissat B."/>
            <person name="Kuo A."/>
            <person name="Liang C."/>
            <person name="Lipzen A."/>
            <person name="Lutzoni F."/>
            <person name="Magnuson J."/>
            <person name="Mondo S."/>
            <person name="Nolan M."/>
            <person name="Ohm R."/>
            <person name="Pangilinan J."/>
            <person name="Park H.-J."/>
            <person name="Ramirez L."/>
            <person name="Alfaro M."/>
            <person name="Sun H."/>
            <person name="Tritt A."/>
            <person name="Yoshinaga Y."/>
            <person name="Zwiers L.-H."/>
            <person name="Turgeon B."/>
            <person name="Goodwin S."/>
            <person name="Spatafora J."/>
            <person name="Crous P."/>
            <person name="Grigoriev I."/>
        </authorList>
    </citation>
    <scope>NUCLEOTIDE SEQUENCE</scope>
    <source>
        <strain evidence="2">CBS 473.64</strain>
    </source>
</reference>
<dbReference type="AlphaFoldDB" id="A0A6A6RG18"/>
<feature type="non-terminal residue" evidence="2">
    <location>
        <position position="395"/>
    </location>
</feature>
<dbReference type="OrthoDB" id="4259138at2759"/>